<evidence type="ECO:0000313" key="5">
    <source>
        <dbReference type="EMBL" id="CAB5038496.1"/>
    </source>
</evidence>
<feature type="transmembrane region" description="Helical" evidence="1">
    <location>
        <begin position="80"/>
        <end position="99"/>
    </location>
</feature>
<evidence type="ECO:0000313" key="3">
    <source>
        <dbReference type="EMBL" id="CAB4828941.1"/>
    </source>
</evidence>
<feature type="transmembrane region" description="Helical" evidence="1">
    <location>
        <begin position="39"/>
        <end position="60"/>
    </location>
</feature>
<proteinExistence type="predicted"/>
<dbReference type="InterPro" id="IPR021315">
    <property type="entry name" value="Gap/Sap"/>
</dbReference>
<evidence type="ECO:0000313" key="4">
    <source>
        <dbReference type="EMBL" id="CAB4993008.1"/>
    </source>
</evidence>
<name>A0A6J6QLN8_9ZZZZ</name>
<sequence length="222" mass="23472">MSELLAKVIPLSLGAAISPTVLAVGLLILSAPKRAVIRGTTYTAGVMSILAVLTAVGLKLTHHATSVPAARQPITRAIDATFGLVLLLLALSTVLRAMSTDKESAAATQSPAEPDKHSSLWAAFVLGMAMMMTNFSTILLYLPAMREISASRVDLSDKATAVCVAFLITSMAATLPLALRLIAPSKSAKWFASLHTLVTRYQRQIAVTIEVIFGAYLLLKAV</sequence>
<evidence type="ECO:0000313" key="2">
    <source>
        <dbReference type="EMBL" id="CAB4710563.1"/>
    </source>
</evidence>
<feature type="transmembrane region" description="Helical" evidence="1">
    <location>
        <begin position="162"/>
        <end position="183"/>
    </location>
</feature>
<dbReference type="EMBL" id="CAFBPW010000215">
    <property type="protein sequence ID" value="CAB5038496.1"/>
    <property type="molecule type" value="Genomic_DNA"/>
</dbReference>
<dbReference type="AlphaFoldDB" id="A0A6J6QLN8"/>
<dbReference type="EMBL" id="CAFBOG010000200">
    <property type="protein sequence ID" value="CAB4993008.1"/>
    <property type="molecule type" value="Genomic_DNA"/>
</dbReference>
<protein>
    <submittedName>
        <fullName evidence="2">Unannotated protein</fullName>
    </submittedName>
</protein>
<keyword evidence="1" id="KW-0472">Membrane</keyword>
<keyword evidence="1" id="KW-1133">Transmembrane helix</keyword>
<evidence type="ECO:0000256" key="1">
    <source>
        <dbReference type="SAM" id="Phobius"/>
    </source>
</evidence>
<feature type="transmembrane region" description="Helical" evidence="1">
    <location>
        <begin position="119"/>
        <end position="142"/>
    </location>
</feature>
<reference evidence="2" key="1">
    <citation type="submission" date="2020-05" db="EMBL/GenBank/DDBJ databases">
        <authorList>
            <person name="Chiriac C."/>
            <person name="Salcher M."/>
            <person name="Ghai R."/>
            <person name="Kavagutti S V."/>
        </authorList>
    </citation>
    <scope>NUCLEOTIDE SEQUENCE</scope>
</reference>
<dbReference type="Pfam" id="PF11139">
    <property type="entry name" value="SfLAP"/>
    <property type="match status" value="1"/>
</dbReference>
<dbReference type="EMBL" id="CAFAAQ010000338">
    <property type="protein sequence ID" value="CAB4828941.1"/>
    <property type="molecule type" value="Genomic_DNA"/>
</dbReference>
<accession>A0A6J6QLN8</accession>
<keyword evidence="1" id="KW-0812">Transmembrane</keyword>
<dbReference type="EMBL" id="CAEZXS010000202">
    <property type="protein sequence ID" value="CAB4710563.1"/>
    <property type="molecule type" value="Genomic_DNA"/>
</dbReference>
<organism evidence="2">
    <name type="scientific">freshwater metagenome</name>
    <dbReference type="NCBI Taxonomy" id="449393"/>
    <lineage>
        <taxon>unclassified sequences</taxon>
        <taxon>metagenomes</taxon>
        <taxon>ecological metagenomes</taxon>
    </lineage>
</organism>
<gene>
    <name evidence="2" type="ORF">UFOPK2582_01404</name>
    <name evidence="3" type="ORF">UFOPK3046_02229</name>
    <name evidence="4" type="ORF">UFOPK3914_01705</name>
    <name evidence="5" type="ORF">UFOPK4173_01555</name>
</gene>